<keyword evidence="2 6" id="KW-0378">Hydrolase</keyword>
<evidence type="ECO:0000256" key="5">
    <source>
        <dbReference type="SAM" id="Phobius"/>
    </source>
</evidence>
<dbReference type="SUPFAM" id="SSF51445">
    <property type="entry name" value="(Trans)glycosidases"/>
    <property type="match status" value="1"/>
</dbReference>
<dbReference type="PANTHER" id="PTHR34135:SF2">
    <property type="entry name" value="LYSOZYME"/>
    <property type="match status" value="1"/>
</dbReference>
<comment type="similarity">
    <text evidence="1">Belongs to the glycosyl hydrolase 25 family.</text>
</comment>
<evidence type="ECO:0000256" key="1">
    <source>
        <dbReference type="ARBA" id="ARBA00010646"/>
    </source>
</evidence>
<keyword evidence="5" id="KW-0812">Transmembrane</keyword>
<feature type="region of interest" description="Disordered" evidence="4">
    <location>
        <begin position="1"/>
        <end position="49"/>
    </location>
</feature>
<sequence>MTKEPPILVVNKPRQTTTRSRKAAPARRREAAPRKGNAKRGRKKKGGERKRNFPSWAYYLMMGAVGVILLAGFYYFFIRPYAYRWKPCYGTKAYGVCLPYGYSVHGFDISHHQGRIDWEKLRGVQQAPFPVRFVFMKASEGGDFSDTAFVRNFDEARRVGFIRGAYHFYNPKTSPERQADFFIRSVKLEPGDLPPVLDIETRPADARKLRADLKKWLDRVERHYGVKPILYTSYKYKTRYLNDSLFNSYPYWIAHYYVDSVAYEGEWKFWQHTDVGTLPGIDNQVDLNVFNGTMAEMDSLRIKPVITDQTGQTDPCRLPKNP</sequence>
<gene>
    <name evidence="6" type="ORF">H9626_03555</name>
</gene>
<dbReference type="Proteomes" id="UP000616346">
    <property type="component" value="Unassembled WGS sequence"/>
</dbReference>
<dbReference type="Gene3D" id="3.20.20.80">
    <property type="entry name" value="Glycosidases"/>
    <property type="match status" value="1"/>
</dbReference>
<feature type="compositionally biased region" description="Basic residues" evidence="4">
    <location>
        <begin position="36"/>
        <end position="48"/>
    </location>
</feature>
<proteinExistence type="inferred from homology"/>
<keyword evidence="3" id="KW-0326">Glycosidase</keyword>
<evidence type="ECO:0000256" key="4">
    <source>
        <dbReference type="SAM" id="MobiDB-lite"/>
    </source>
</evidence>
<keyword evidence="5" id="KW-1133">Transmembrane helix</keyword>
<reference evidence="6 7" key="1">
    <citation type="submission" date="2020-08" db="EMBL/GenBank/DDBJ databases">
        <title>A Genomic Blueprint of the Chicken Gut Microbiome.</title>
        <authorList>
            <person name="Gilroy R."/>
            <person name="Ravi A."/>
            <person name="Getino M."/>
            <person name="Pursley I."/>
            <person name="Horton D.L."/>
            <person name="Alikhan N.-F."/>
            <person name="Baker D."/>
            <person name="Gharbi K."/>
            <person name="Hall N."/>
            <person name="Watson M."/>
            <person name="Adriaenssens E.M."/>
            <person name="Foster-Nyarko E."/>
            <person name="Jarju S."/>
            <person name="Secka A."/>
            <person name="Antonio M."/>
            <person name="Oren A."/>
            <person name="Chaudhuri R."/>
            <person name="La Ragione R.M."/>
            <person name="Hildebrand F."/>
            <person name="Pallen M.J."/>
        </authorList>
    </citation>
    <scope>NUCLEOTIDE SEQUENCE [LARGE SCALE GENOMIC DNA]</scope>
    <source>
        <strain evidence="6 7">Sa1YUN3</strain>
    </source>
</reference>
<dbReference type="InterPro" id="IPR002053">
    <property type="entry name" value="Glyco_hydro_25"/>
</dbReference>
<evidence type="ECO:0000313" key="6">
    <source>
        <dbReference type="EMBL" id="MBD8001293.1"/>
    </source>
</evidence>
<organism evidence="6 7">
    <name type="scientific">Phocaeicola faecium</name>
    <dbReference type="NCBI Taxonomy" id="2762213"/>
    <lineage>
        <taxon>Bacteria</taxon>
        <taxon>Pseudomonadati</taxon>
        <taxon>Bacteroidota</taxon>
        <taxon>Bacteroidia</taxon>
        <taxon>Bacteroidales</taxon>
        <taxon>Bacteroidaceae</taxon>
        <taxon>Phocaeicola</taxon>
    </lineage>
</organism>
<comment type="caution">
    <text evidence="6">The sequence shown here is derived from an EMBL/GenBank/DDBJ whole genome shotgun (WGS) entry which is preliminary data.</text>
</comment>
<dbReference type="PROSITE" id="PS51904">
    <property type="entry name" value="GLYCOSYL_HYDROL_F25_2"/>
    <property type="match status" value="1"/>
</dbReference>
<dbReference type="InterPro" id="IPR017853">
    <property type="entry name" value="GH"/>
</dbReference>
<keyword evidence="5" id="KW-0472">Membrane</keyword>
<dbReference type="SMART" id="SM00641">
    <property type="entry name" value="Glyco_25"/>
    <property type="match status" value="1"/>
</dbReference>
<dbReference type="GO" id="GO:0016787">
    <property type="term" value="F:hydrolase activity"/>
    <property type="evidence" value="ECO:0007669"/>
    <property type="project" value="UniProtKB-KW"/>
</dbReference>
<evidence type="ECO:0000256" key="3">
    <source>
        <dbReference type="ARBA" id="ARBA00023295"/>
    </source>
</evidence>
<feature type="transmembrane region" description="Helical" evidence="5">
    <location>
        <begin position="56"/>
        <end position="77"/>
    </location>
</feature>
<dbReference type="InterPro" id="IPR018077">
    <property type="entry name" value="Glyco_hydro_fam25_subgr"/>
</dbReference>
<dbReference type="EMBL" id="JACSPQ010000001">
    <property type="protein sequence ID" value="MBD8001293.1"/>
    <property type="molecule type" value="Genomic_DNA"/>
</dbReference>
<evidence type="ECO:0000256" key="2">
    <source>
        <dbReference type="ARBA" id="ARBA00022801"/>
    </source>
</evidence>
<dbReference type="Pfam" id="PF01183">
    <property type="entry name" value="Glyco_hydro_25"/>
    <property type="match status" value="1"/>
</dbReference>
<dbReference type="RefSeq" id="WP_178256997.1">
    <property type="nucleotide sequence ID" value="NZ_JACSPQ010000001.1"/>
</dbReference>
<keyword evidence="7" id="KW-1185">Reference proteome</keyword>
<dbReference type="PANTHER" id="PTHR34135">
    <property type="entry name" value="LYSOZYME"/>
    <property type="match status" value="1"/>
</dbReference>
<protein>
    <submittedName>
        <fullName evidence="6">Glycoside hydrolase family 25 protein</fullName>
    </submittedName>
</protein>
<name>A0ABR8V950_9BACT</name>
<dbReference type="CDD" id="cd06524">
    <property type="entry name" value="GH25_YegX-like"/>
    <property type="match status" value="1"/>
</dbReference>
<accession>A0ABR8V950</accession>
<evidence type="ECO:0000313" key="7">
    <source>
        <dbReference type="Proteomes" id="UP000616346"/>
    </source>
</evidence>